<dbReference type="PANTHER" id="PTHR10091">
    <property type="entry name" value="ALDOSE-1-EPIMERASE"/>
    <property type="match status" value="1"/>
</dbReference>
<evidence type="ECO:0000256" key="2">
    <source>
        <dbReference type="ARBA" id="ARBA00006206"/>
    </source>
</evidence>
<dbReference type="SUPFAM" id="SSF74650">
    <property type="entry name" value="Galactose mutarotase-like"/>
    <property type="match status" value="1"/>
</dbReference>
<organism evidence="6 7">
    <name type="scientific">Actinacidiphila acidipaludis</name>
    <dbReference type="NCBI Taxonomy" id="2873382"/>
    <lineage>
        <taxon>Bacteria</taxon>
        <taxon>Bacillati</taxon>
        <taxon>Actinomycetota</taxon>
        <taxon>Actinomycetes</taxon>
        <taxon>Kitasatosporales</taxon>
        <taxon>Streptomycetaceae</taxon>
        <taxon>Actinacidiphila</taxon>
    </lineage>
</organism>
<dbReference type="NCBIfam" id="NF008277">
    <property type="entry name" value="PRK11055.1"/>
    <property type="match status" value="1"/>
</dbReference>
<keyword evidence="7" id="KW-1185">Reference proteome</keyword>
<dbReference type="InterPro" id="IPR008183">
    <property type="entry name" value="Aldose_1/G6P_1-epimerase"/>
</dbReference>
<evidence type="ECO:0000256" key="4">
    <source>
        <dbReference type="ARBA" id="ARBA00023277"/>
    </source>
</evidence>
<comment type="similarity">
    <text evidence="2 5">Belongs to the aldose epimerase family.</text>
</comment>
<dbReference type="InterPro" id="IPR011013">
    <property type="entry name" value="Gal_mutarotase_sf_dom"/>
</dbReference>
<keyword evidence="3 5" id="KW-0413">Isomerase</keyword>
<dbReference type="PANTHER" id="PTHR10091:SF0">
    <property type="entry name" value="GALACTOSE MUTAROTASE"/>
    <property type="match status" value="1"/>
</dbReference>
<proteinExistence type="inferred from homology"/>
<dbReference type="RefSeq" id="WP_222967129.1">
    <property type="nucleotide sequence ID" value="NZ_JAINZZ010000045.1"/>
</dbReference>
<dbReference type="Pfam" id="PF01263">
    <property type="entry name" value="Aldose_epim"/>
    <property type="match status" value="1"/>
</dbReference>
<comment type="catalytic activity">
    <reaction evidence="5">
        <text>alpha-D-glucose = beta-D-glucose</text>
        <dbReference type="Rhea" id="RHEA:10264"/>
        <dbReference type="ChEBI" id="CHEBI:15903"/>
        <dbReference type="ChEBI" id="CHEBI:17925"/>
        <dbReference type="EC" id="5.1.3.3"/>
    </reaction>
</comment>
<dbReference type="EC" id="5.1.3.3" evidence="5"/>
<dbReference type="PIRSF" id="PIRSF005096">
    <property type="entry name" value="GALM"/>
    <property type="match status" value="1"/>
</dbReference>
<comment type="caution">
    <text evidence="6">The sequence shown here is derived from an EMBL/GenBank/DDBJ whole genome shotgun (WGS) entry which is preliminary data.</text>
</comment>
<evidence type="ECO:0000256" key="5">
    <source>
        <dbReference type="PIRNR" id="PIRNR005096"/>
    </source>
</evidence>
<evidence type="ECO:0000256" key="3">
    <source>
        <dbReference type="ARBA" id="ARBA00023235"/>
    </source>
</evidence>
<dbReference type="CDD" id="cd09019">
    <property type="entry name" value="galactose_mutarotase_like"/>
    <property type="match status" value="1"/>
</dbReference>
<dbReference type="EMBL" id="JAINZZ010000045">
    <property type="protein sequence ID" value="MBY8881276.1"/>
    <property type="molecule type" value="Genomic_DNA"/>
</dbReference>
<name>A0ABS7QDN3_9ACTN</name>
<dbReference type="InterPro" id="IPR014718">
    <property type="entry name" value="GH-type_carb-bd"/>
</dbReference>
<evidence type="ECO:0000313" key="7">
    <source>
        <dbReference type="Proteomes" id="UP000778578"/>
    </source>
</evidence>
<evidence type="ECO:0000313" key="6">
    <source>
        <dbReference type="EMBL" id="MBY8881276.1"/>
    </source>
</evidence>
<reference evidence="6 7" key="1">
    <citation type="submission" date="2021-08" db="EMBL/GenBank/DDBJ databases">
        <title>WGS of actinomycetes from Thailand.</title>
        <authorList>
            <person name="Thawai C."/>
        </authorList>
    </citation>
    <scope>NUCLEOTIDE SEQUENCE [LARGE SCALE GENOMIC DNA]</scope>
    <source>
        <strain evidence="6 7">PLK6-54</strain>
    </source>
</reference>
<sequence length="362" mass="38666">MTRPSLVRSAFGVTSGGSEVDRWTLDSGTGVRADVLTYGAILHSLTVPAVSGEDACVVLNLPAVRDYEQRSPFFGAVIGRYANRIAHGAFTLDGREHRIPLNDRGHALHGGPEGFDRRLWHAEPGPTGDDAVALRLTLHSPDGDMGFPGALDVTATYTLHRDGTLRLDYGARTDRATVVNLTHHAYLNLAGAGAGDVLPHVLALDAGSYLPASADGIPLADPVPTAGTAFDFAEPHPIGERIADDDPQVRAMGGYDHCWLLGPGPRDGALRRAARLADPVSGRRLEVWTTEPGVQVYTGNNLDGSLAGADGKPYERHGAVCLETQHFPDSPNRPDFPSTVLRPGEEFRSATEFRFPHLAGRG</sequence>
<evidence type="ECO:0000256" key="1">
    <source>
        <dbReference type="ARBA" id="ARBA00005028"/>
    </source>
</evidence>
<dbReference type="InterPro" id="IPR047215">
    <property type="entry name" value="Galactose_mutarotase-like"/>
</dbReference>
<dbReference type="Proteomes" id="UP000778578">
    <property type="component" value="Unassembled WGS sequence"/>
</dbReference>
<comment type="pathway">
    <text evidence="1 5">Carbohydrate metabolism; hexose metabolism.</text>
</comment>
<gene>
    <name evidence="6" type="ORF">K7862_27090</name>
</gene>
<dbReference type="Gene3D" id="2.70.98.10">
    <property type="match status" value="1"/>
</dbReference>
<accession>A0ABS7QDN3</accession>
<dbReference type="InterPro" id="IPR015443">
    <property type="entry name" value="Aldose_1-epimerase"/>
</dbReference>
<keyword evidence="4 5" id="KW-0119">Carbohydrate metabolism</keyword>
<protein>
    <recommendedName>
        <fullName evidence="5">Aldose 1-epimerase</fullName>
        <ecNumber evidence="5">5.1.3.3</ecNumber>
    </recommendedName>
</protein>